<dbReference type="PRINTS" id="PR00723">
    <property type="entry name" value="SUBTILISIN"/>
</dbReference>
<keyword evidence="2 5" id="KW-0645">Protease</keyword>
<feature type="chain" id="PRO_5047207340" evidence="6">
    <location>
        <begin position="21"/>
        <end position="549"/>
    </location>
</feature>
<keyword evidence="6" id="KW-0732">Signal</keyword>
<evidence type="ECO:0000313" key="9">
    <source>
        <dbReference type="Proteomes" id="UP001444661"/>
    </source>
</evidence>
<evidence type="ECO:0000256" key="6">
    <source>
        <dbReference type="SAM" id="SignalP"/>
    </source>
</evidence>
<sequence length="549" mass="57616">MPSLRHLPLLLVGLWSSTAAADGPVYRDAFIVESDPSILLQSRADLLSDVTSALSELGASCKATPRNQFNSPHFTGSSFNLECDSSVEQQAALQAIKNLVAVGKAWPVRQHKAQRNIPSLDRTANLEFPGVVNSHFDRPHVSSSRTANPVVARDSAPLADTLSTHVETGIDRLHATGITGKGIRIAVVDSSFDTSVPGLSGTTVGYTQDLISGGSAVGDNCSYHGTHVLGIVGAKGAPESSVGYGVNGAAYDATYELFRIQPCGADVAQTDDLIAAFLQAGERGVDVITCSYGGDNAFPEEPWAVVATRLARNGTFVSLSNGNSPSGTGPFTGSGAVARNRDIGGKTSPLSFTPGSRVNFPSTSLTVWSPKKNETAEGSCHRVADDTAPPTDPSNAILLVERSQCWVDQDGVSLTASPRYNFTYVMRYMFATPDTSPKPCPWFTDADAETTQGIISISRASGLSMIAALTKSENVTVTLPADTVAGRVSLTSINNTEAGGQLTYYSAWGPSLDGRARPTLIAPGHNILSTFPSYLGNWGVIGGTSMSTP</sequence>
<dbReference type="Pfam" id="PF00082">
    <property type="entry name" value="Peptidase_S8"/>
    <property type="match status" value="2"/>
</dbReference>
<feature type="domain" description="Peptidase S8/S53" evidence="7">
    <location>
        <begin position="460"/>
        <end position="549"/>
    </location>
</feature>
<keyword evidence="4 5" id="KW-0720">Serine protease</keyword>
<feature type="active site" description="Charge relay system" evidence="5">
    <location>
        <position position="189"/>
    </location>
</feature>
<dbReference type="InterPro" id="IPR036852">
    <property type="entry name" value="Peptidase_S8/S53_dom_sf"/>
</dbReference>
<evidence type="ECO:0000256" key="2">
    <source>
        <dbReference type="ARBA" id="ARBA00022670"/>
    </source>
</evidence>
<reference evidence="8 9" key="1">
    <citation type="submission" date="2023-01" db="EMBL/GenBank/DDBJ databases">
        <title>Analysis of 21 Apiospora genomes using comparative genomics revels a genus with tremendous synthesis potential of carbohydrate active enzymes and secondary metabolites.</title>
        <authorList>
            <person name="Sorensen T."/>
        </authorList>
    </citation>
    <scope>NUCLEOTIDE SEQUENCE [LARGE SCALE GENOMIC DNA]</scope>
    <source>
        <strain evidence="8 9">CBS 33761</strain>
    </source>
</reference>
<dbReference type="SUPFAM" id="SSF52743">
    <property type="entry name" value="Subtilisin-like"/>
    <property type="match status" value="1"/>
</dbReference>
<proteinExistence type="inferred from homology"/>
<name>A0ABR1U065_9PEZI</name>
<feature type="domain" description="Peptidase S8/S53" evidence="7">
    <location>
        <begin position="180"/>
        <end position="325"/>
    </location>
</feature>
<evidence type="ECO:0000256" key="5">
    <source>
        <dbReference type="PROSITE-ProRule" id="PRU01240"/>
    </source>
</evidence>
<evidence type="ECO:0000256" key="1">
    <source>
        <dbReference type="ARBA" id="ARBA00011073"/>
    </source>
</evidence>
<dbReference type="PROSITE" id="PS51892">
    <property type="entry name" value="SUBTILASE"/>
    <property type="match status" value="1"/>
</dbReference>
<dbReference type="InterPro" id="IPR000209">
    <property type="entry name" value="Peptidase_S8/S53_dom"/>
</dbReference>
<feature type="signal peptide" evidence="6">
    <location>
        <begin position="1"/>
        <end position="20"/>
    </location>
</feature>
<comment type="caution">
    <text evidence="8">The sequence shown here is derived from an EMBL/GenBank/DDBJ whole genome shotgun (WGS) entry which is preliminary data.</text>
</comment>
<keyword evidence="9" id="KW-1185">Reference proteome</keyword>
<keyword evidence="3 5" id="KW-0378">Hydrolase</keyword>
<evidence type="ECO:0000259" key="7">
    <source>
        <dbReference type="Pfam" id="PF00082"/>
    </source>
</evidence>
<evidence type="ECO:0000256" key="3">
    <source>
        <dbReference type="ARBA" id="ARBA00022801"/>
    </source>
</evidence>
<feature type="active site" description="Charge relay system" evidence="5">
    <location>
        <position position="545"/>
    </location>
</feature>
<dbReference type="Proteomes" id="UP001444661">
    <property type="component" value="Unassembled WGS sequence"/>
</dbReference>
<dbReference type="EMBL" id="JAQQWK010000002">
    <property type="protein sequence ID" value="KAK8052291.1"/>
    <property type="molecule type" value="Genomic_DNA"/>
</dbReference>
<evidence type="ECO:0000256" key="4">
    <source>
        <dbReference type="ARBA" id="ARBA00022825"/>
    </source>
</evidence>
<comment type="similarity">
    <text evidence="1 5">Belongs to the peptidase S8 family.</text>
</comment>
<feature type="active site" description="Charge relay system" evidence="5">
    <location>
        <position position="224"/>
    </location>
</feature>
<organism evidence="8 9">
    <name type="scientific">Apiospora rasikravindrae</name>
    <dbReference type="NCBI Taxonomy" id="990691"/>
    <lineage>
        <taxon>Eukaryota</taxon>
        <taxon>Fungi</taxon>
        <taxon>Dikarya</taxon>
        <taxon>Ascomycota</taxon>
        <taxon>Pezizomycotina</taxon>
        <taxon>Sordariomycetes</taxon>
        <taxon>Xylariomycetidae</taxon>
        <taxon>Amphisphaeriales</taxon>
        <taxon>Apiosporaceae</taxon>
        <taxon>Apiospora</taxon>
    </lineage>
</organism>
<dbReference type="Gene3D" id="3.40.50.200">
    <property type="entry name" value="Peptidase S8/S53 domain"/>
    <property type="match status" value="2"/>
</dbReference>
<dbReference type="PANTHER" id="PTHR43399:SF4">
    <property type="entry name" value="CELL WALL-ASSOCIATED PROTEASE"/>
    <property type="match status" value="1"/>
</dbReference>
<evidence type="ECO:0000313" key="8">
    <source>
        <dbReference type="EMBL" id="KAK8052291.1"/>
    </source>
</evidence>
<dbReference type="InterPro" id="IPR051048">
    <property type="entry name" value="Peptidase_S8/S53_subtilisin"/>
</dbReference>
<dbReference type="InterPro" id="IPR015500">
    <property type="entry name" value="Peptidase_S8_subtilisin-rel"/>
</dbReference>
<accession>A0ABR1U065</accession>
<dbReference type="PANTHER" id="PTHR43399">
    <property type="entry name" value="SUBTILISIN-RELATED"/>
    <property type="match status" value="1"/>
</dbReference>
<gene>
    <name evidence="8" type="ORF">PG993_003676</name>
</gene>
<protein>
    <submittedName>
        <fullName evidence="8">Subtilisin-like serine protease</fullName>
    </submittedName>
</protein>